<dbReference type="Pfam" id="PF00581">
    <property type="entry name" value="Rhodanese"/>
    <property type="match status" value="1"/>
</dbReference>
<name>A0A849L044_9RHOB</name>
<keyword evidence="3" id="KW-1185">Reference proteome</keyword>
<dbReference type="SUPFAM" id="SSF52821">
    <property type="entry name" value="Rhodanese/Cell cycle control phosphatase"/>
    <property type="match status" value="1"/>
</dbReference>
<sequence length="149" mass="16720">MTVQASLSIDECDPEETWNALKDDPRAQLVDVRTRPEWSFVGIADLTALGRETILSEWRMYPDMRVNARFADDLFAAFDAQIPSQIFFICRSGARSLDAARAVAEVAAQRGLHLRCVNVAEGFEGDLDPHRHRGSMNGWKARGLAWIQS</sequence>
<dbReference type="Gene3D" id="3.40.250.10">
    <property type="entry name" value="Rhodanese-like domain"/>
    <property type="match status" value="1"/>
</dbReference>
<evidence type="ECO:0000313" key="2">
    <source>
        <dbReference type="EMBL" id="NNU79120.1"/>
    </source>
</evidence>
<dbReference type="InterPro" id="IPR001763">
    <property type="entry name" value="Rhodanese-like_dom"/>
</dbReference>
<comment type="caution">
    <text evidence="2">The sequence shown here is derived from an EMBL/GenBank/DDBJ whole genome shotgun (WGS) entry which is preliminary data.</text>
</comment>
<accession>A0A849L044</accession>
<evidence type="ECO:0000259" key="1">
    <source>
        <dbReference type="PROSITE" id="PS50206"/>
    </source>
</evidence>
<proteinExistence type="predicted"/>
<organism evidence="2 3">
    <name type="scientific">Halovulum dunhuangense</name>
    <dbReference type="NCBI Taxonomy" id="1505036"/>
    <lineage>
        <taxon>Bacteria</taxon>
        <taxon>Pseudomonadati</taxon>
        <taxon>Pseudomonadota</taxon>
        <taxon>Alphaproteobacteria</taxon>
        <taxon>Rhodobacterales</taxon>
        <taxon>Paracoccaceae</taxon>
        <taxon>Halovulum</taxon>
    </lineage>
</organism>
<dbReference type="InterPro" id="IPR036873">
    <property type="entry name" value="Rhodanese-like_dom_sf"/>
</dbReference>
<dbReference type="RefSeq" id="WP_171321835.1">
    <property type="nucleotide sequence ID" value="NZ_JABFBC010000001.1"/>
</dbReference>
<evidence type="ECO:0000313" key="3">
    <source>
        <dbReference type="Proteomes" id="UP000572377"/>
    </source>
</evidence>
<gene>
    <name evidence="2" type="ORF">HMH01_01595</name>
</gene>
<reference evidence="2 3" key="1">
    <citation type="submission" date="2020-05" db="EMBL/GenBank/DDBJ databases">
        <title>Gimesia benthica sp. nov., a novel planctomycete isolated from a deep-sea water sample of the Northwest Indian Ocean.</title>
        <authorList>
            <person name="Wang J."/>
            <person name="Ruan C."/>
            <person name="Song L."/>
            <person name="Zhu Y."/>
            <person name="Li A."/>
            <person name="Zheng X."/>
            <person name="Wang L."/>
            <person name="Lu Z."/>
            <person name="Huang Y."/>
            <person name="Du W."/>
            <person name="Zhou Y."/>
            <person name="Huang L."/>
            <person name="Dai X."/>
        </authorList>
    </citation>
    <scope>NUCLEOTIDE SEQUENCE [LARGE SCALE GENOMIC DNA]</scope>
    <source>
        <strain evidence="2 3">YYQ-30</strain>
    </source>
</reference>
<protein>
    <submittedName>
        <fullName evidence="2">Rhodanese-like domain-containing protein</fullName>
    </submittedName>
</protein>
<dbReference type="Proteomes" id="UP000572377">
    <property type="component" value="Unassembled WGS sequence"/>
</dbReference>
<dbReference type="PROSITE" id="PS50206">
    <property type="entry name" value="RHODANESE_3"/>
    <property type="match status" value="1"/>
</dbReference>
<dbReference type="EMBL" id="JABFBC010000001">
    <property type="protein sequence ID" value="NNU79120.1"/>
    <property type="molecule type" value="Genomic_DNA"/>
</dbReference>
<feature type="domain" description="Rhodanese" evidence="1">
    <location>
        <begin position="23"/>
        <end position="148"/>
    </location>
</feature>
<dbReference type="AlphaFoldDB" id="A0A849L044"/>